<dbReference type="InterPro" id="IPR026564">
    <property type="entry name" value="Transcrip_reg_TACO1-like_dom3"/>
</dbReference>
<evidence type="ECO:0000256" key="2">
    <source>
        <dbReference type="ARBA" id="ARBA00022490"/>
    </source>
</evidence>
<evidence type="ECO:0000259" key="7">
    <source>
        <dbReference type="Pfam" id="PF01709"/>
    </source>
</evidence>
<gene>
    <name evidence="9" type="ORF">H9851_05730</name>
</gene>
<dbReference type="Gene3D" id="1.10.10.200">
    <property type="match status" value="1"/>
</dbReference>
<evidence type="ECO:0000256" key="6">
    <source>
        <dbReference type="HAMAP-Rule" id="MF_00693"/>
    </source>
</evidence>
<evidence type="ECO:0000259" key="8">
    <source>
        <dbReference type="Pfam" id="PF20772"/>
    </source>
</evidence>
<dbReference type="PANTHER" id="PTHR12532:SF6">
    <property type="entry name" value="TRANSCRIPTIONAL REGULATORY PROTEIN YEBC-RELATED"/>
    <property type="match status" value="1"/>
</dbReference>
<dbReference type="GO" id="GO:0005829">
    <property type="term" value="C:cytosol"/>
    <property type="evidence" value="ECO:0007669"/>
    <property type="project" value="TreeGrafter"/>
</dbReference>
<dbReference type="InterPro" id="IPR048300">
    <property type="entry name" value="TACO1_YebC-like_2nd/3rd_dom"/>
</dbReference>
<dbReference type="PANTHER" id="PTHR12532">
    <property type="entry name" value="TRANSLATIONAL ACTIVATOR OF CYTOCHROME C OXIDASE 1"/>
    <property type="match status" value="1"/>
</dbReference>
<dbReference type="SUPFAM" id="SSF75625">
    <property type="entry name" value="YebC-like"/>
    <property type="match status" value="1"/>
</dbReference>
<dbReference type="Gene3D" id="3.30.70.980">
    <property type="match status" value="2"/>
</dbReference>
<dbReference type="GO" id="GO:0003677">
    <property type="term" value="F:DNA binding"/>
    <property type="evidence" value="ECO:0007669"/>
    <property type="project" value="UniProtKB-UniRule"/>
</dbReference>
<accession>A0A9D2AUI6</accession>
<reference evidence="9" key="2">
    <citation type="submission" date="2021-04" db="EMBL/GenBank/DDBJ databases">
        <authorList>
            <person name="Gilroy R."/>
        </authorList>
    </citation>
    <scope>NUCLEOTIDE SEQUENCE</scope>
    <source>
        <strain evidence="9">2189</strain>
    </source>
</reference>
<dbReference type="NCBIfam" id="TIGR01033">
    <property type="entry name" value="YebC/PmpR family DNA-binding transcriptional regulator"/>
    <property type="match status" value="1"/>
</dbReference>
<keyword evidence="2 6" id="KW-0963">Cytoplasm</keyword>
<evidence type="ECO:0000256" key="3">
    <source>
        <dbReference type="ARBA" id="ARBA00023015"/>
    </source>
</evidence>
<dbReference type="GO" id="GO:0006355">
    <property type="term" value="P:regulation of DNA-templated transcription"/>
    <property type="evidence" value="ECO:0007669"/>
    <property type="project" value="UniProtKB-UniRule"/>
</dbReference>
<evidence type="ECO:0000256" key="4">
    <source>
        <dbReference type="ARBA" id="ARBA00023125"/>
    </source>
</evidence>
<evidence type="ECO:0000256" key="5">
    <source>
        <dbReference type="ARBA" id="ARBA00023163"/>
    </source>
</evidence>
<keyword evidence="3 6" id="KW-0805">Transcription regulation</keyword>
<feature type="domain" description="TACO1/YebC-like second and third" evidence="7">
    <location>
        <begin position="81"/>
        <end position="237"/>
    </location>
</feature>
<dbReference type="FunFam" id="1.10.10.200:FF:000002">
    <property type="entry name" value="Probable transcriptional regulatory protein CLM62_37755"/>
    <property type="match status" value="1"/>
</dbReference>
<dbReference type="Pfam" id="PF01709">
    <property type="entry name" value="Transcrip_reg"/>
    <property type="match status" value="1"/>
</dbReference>
<comment type="subcellular location">
    <subcellularLocation>
        <location evidence="6">Cytoplasm</location>
    </subcellularLocation>
</comment>
<dbReference type="Proteomes" id="UP000886847">
    <property type="component" value="Unassembled WGS sequence"/>
</dbReference>
<feature type="domain" description="TACO1/YebC-like N-terminal" evidence="8">
    <location>
        <begin position="5"/>
        <end position="75"/>
    </location>
</feature>
<dbReference type="EMBL" id="DXEW01000029">
    <property type="protein sequence ID" value="HIX50767.1"/>
    <property type="molecule type" value="Genomic_DNA"/>
</dbReference>
<dbReference type="InterPro" id="IPR029072">
    <property type="entry name" value="YebC-like"/>
</dbReference>
<dbReference type="HAMAP" id="MF_00693">
    <property type="entry name" value="Transcrip_reg_TACO1"/>
    <property type="match status" value="1"/>
</dbReference>
<dbReference type="InterPro" id="IPR002876">
    <property type="entry name" value="Transcrip_reg_TACO1-like"/>
</dbReference>
<reference evidence="9" key="1">
    <citation type="journal article" date="2021" name="PeerJ">
        <title>Extensive microbial diversity within the chicken gut microbiome revealed by metagenomics and culture.</title>
        <authorList>
            <person name="Gilroy R."/>
            <person name="Ravi A."/>
            <person name="Getino M."/>
            <person name="Pursley I."/>
            <person name="Horton D.L."/>
            <person name="Alikhan N.F."/>
            <person name="Baker D."/>
            <person name="Gharbi K."/>
            <person name="Hall N."/>
            <person name="Watson M."/>
            <person name="Adriaenssens E.M."/>
            <person name="Foster-Nyarko E."/>
            <person name="Jarju S."/>
            <person name="Secka A."/>
            <person name="Antonio M."/>
            <person name="Oren A."/>
            <person name="Chaudhuri R.R."/>
            <person name="La Ragione R."/>
            <person name="Hildebrand F."/>
            <person name="Pallen M.J."/>
        </authorList>
    </citation>
    <scope>NUCLEOTIDE SEQUENCE</scope>
    <source>
        <strain evidence="9">2189</strain>
    </source>
</reference>
<protein>
    <recommendedName>
        <fullName evidence="6">Probable transcriptional regulatory protein H9851_05730</fullName>
    </recommendedName>
</protein>
<dbReference type="Pfam" id="PF20772">
    <property type="entry name" value="TACO1_YebC_N"/>
    <property type="match status" value="1"/>
</dbReference>
<evidence type="ECO:0000313" key="9">
    <source>
        <dbReference type="EMBL" id="HIX50767.1"/>
    </source>
</evidence>
<dbReference type="NCBIfam" id="NF009044">
    <property type="entry name" value="PRK12378.1"/>
    <property type="match status" value="1"/>
</dbReference>
<evidence type="ECO:0000256" key="1">
    <source>
        <dbReference type="ARBA" id="ARBA00008724"/>
    </source>
</evidence>
<comment type="similarity">
    <text evidence="1 6">Belongs to the TACO1 family.</text>
</comment>
<sequence>MSGHSKWHNIQARKGKADAARGRIFTKLGREIAVAAKANPNPETNSKLADVIAKAKANNMPNDNIQRCIKKAAGELGNVNYETLVYEGYGVGGSALIINTLTDNKNRTAGDVRSTLSKCGGELGSTGCVSYMFSNKGLLVIERTLDLDEDTVTEYAIEAGADDVVTLDDVYEVYTDPAAFSDVRKFLEGKGIEFLEADVRMIPQNKITLSPEHTETFMKLLDKLEDLDDVQDVYHNVELPEEDEEE</sequence>
<organism evidence="9 10">
    <name type="scientific">Candidatus Borkfalkia faecavium</name>
    <dbReference type="NCBI Taxonomy" id="2838508"/>
    <lineage>
        <taxon>Bacteria</taxon>
        <taxon>Bacillati</taxon>
        <taxon>Bacillota</taxon>
        <taxon>Clostridia</taxon>
        <taxon>Christensenellales</taxon>
        <taxon>Christensenellaceae</taxon>
        <taxon>Candidatus Borkfalkia</taxon>
    </lineage>
</organism>
<name>A0A9D2AUI6_9FIRM</name>
<dbReference type="InterPro" id="IPR049083">
    <property type="entry name" value="TACO1_YebC_N"/>
</dbReference>
<dbReference type="InterPro" id="IPR017856">
    <property type="entry name" value="Integrase-like_N"/>
</dbReference>
<keyword evidence="5 6" id="KW-0804">Transcription</keyword>
<proteinExistence type="inferred from homology"/>
<keyword evidence="4 6" id="KW-0238">DNA-binding</keyword>
<evidence type="ECO:0000313" key="10">
    <source>
        <dbReference type="Proteomes" id="UP000886847"/>
    </source>
</evidence>
<comment type="caution">
    <text evidence="9">The sequence shown here is derived from an EMBL/GenBank/DDBJ whole genome shotgun (WGS) entry which is preliminary data.</text>
</comment>
<dbReference type="AlphaFoldDB" id="A0A9D2AUI6"/>
<dbReference type="FunFam" id="3.30.70.980:FF:000002">
    <property type="entry name" value="Probable transcriptional regulatory protein YebC"/>
    <property type="match status" value="1"/>
</dbReference>
<dbReference type="NCBIfam" id="NF001030">
    <property type="entry name" value="PRK00110.1"/>
    <property type="match status" value="1"/>
</dbReference>